<accession>K2SL13</accession>
<protein>
    <submittedName>
        <fullName evidence="1">Uncharacterized protein</fullName>
    </submittedName>
</protein>
<dbReference type="InParanoid" id="K2SL13"/>
<dbReference type="EMBL" id="AHHD01000247">
    <property type="protein sequence ID" value="EKG17455.1"/>
    <property type="molecule type" value="Genomic_DNA"/>
</dbReference>
<dbReference type="Proteomes" id="UP000007129">
    <property type="component" value="Unassembled WGS sequence"/>
</dbReference>
<gene>
    <name evidence="1" type="ORF">MPH_05309</name>
</gene>
<dbReference type="HOGENOM" id="CLU_2320845_0_0_1"/>
<proteinExistence type="predicted"/>
<sequence>MRFRYGTRWEEREKGVPFTALPSARIGRFRWMILARWSTQADEEAEWLKTSKSLHLTNYGLVDLPAAGRNLSGSDSLVFGSLLRLIFGTGSSNGRRRCN</sequence>
<evidence type="ECO:0000313" key="1">
    <source>
        <dbReference type="EMBL" id="EKG17455.1"/>
    </source>
</evidence>
<dbReference type="AlphaFoldDB" id="K2SL13"/>
<evidence type="ECO:0000313" key="2">
    <source>
        <dbReference type="Proteomes" id="UP000007129"/>
    </source>
</evidence>
<reference evidence="1 2" key="1">
    <citation type="journal article" date="2012" name="BMC Genomics">
        <title>Tools to kill: Genome of one of the most destructive plant pathogenic fungi Macrophomina phaseolina.</title>
        <authorList>
            <person name="Islam M.S."/>
            <person name="Haque M.S."/>
            <person name="Islam M.M."/>
            <person name="Emdad E.M."/>
            <person name="Halim A."/>
            <person name="Hossen Q.M.M."/>
            <person name="Hossain M.Z."/>
            <person name="Ahmed B."/>
            <person name="Rahim S."/>
            <person name="Rahman M.S."/>
            <person name="Alam M.M."/>
            <person name="Hou S."/>
            <person name="Wan X."/>
            <person name="Saito J.A."/>
            <person name="Alam M."/>
        </authorList>
    </citation>
    <scope>NUCLEOTIDE SEQUENCE [LARGE SCALE GENOMIC DNA]</scope>
    <source>
        <strain evidence="1 2">MS6</strain>
    </source>
</reference>
<organism evidence="1 2">
    <name type="scientific">Macrophomina phaseolina (strain MS6)</name>
    <name type="common">Charcoal rot fungus</name>
    <dbReference type="NCBI Taxonomy" id="1126212"/>
    <lineage>
        <taxon>Eukaryota</taxon>
        <taxon>Fungi</taxon>
        <taxon>Dikarya</taxon>
        <taxon>Ascomycota</taxon>
        <taxon>Pezizomycotina</taxon>
        <taxon>Dothideomycetes</taxon>
        <taxon>Dothideomycetes incertae sedis</taxon>
        <taxon>Botryosphaeriales</taxon>
        <taxon>Botryosphaeriaceae</taxon>
        <taxon>Macrophomina</taxon>
    </lineage>
</organism>
<comment type="caution">
    <text evidence="1">The sequence shown here is derived from an EMBL/GenBank/DDBJ whole genome shotgun (WGS) entry which is preliminary data.</text>
</comment>
<dbReference type="VEuPathDB" id="FungiDB:MPH_05309"/>
<name>K2SL13_MACPH</name>